<dbReference type="GeneID" id="17359235"/>
<comment type="similarity">
    <text evidence="1">Belongs to the peptidase C1 family.</text>
</comment>
<evidence type="ECO:0000256" key="5">
    <source>
        <dbReference type="ARBA" id="ARBA00023157"/>
    </source>
</evidence>
<dbReference type="GO" id="GO:0006508">
    <property type="term" value="P:proteolysis"/>
    <property type="evidence" value="ECO:0007669"/>
    <property type="project" value="UniProtKB-KW"/>
</dbReference>
<dbReference type="GO" id="GO:0008234">
    <property type="term" value="F:cysteine-type peptidase activity"/>
    <property type="evidence" value="ECO:0007669"/>
    <property type="project" value="InterPro"/>
</dbReference>
<dbReference type="Pfam" id="PF08246">
    <property type="entry name" value="Inhibitor_I29"/>
    <property type="match status" value="1"/>
</dbReference>
<dbReference type="FunCoup" id="E1Z3J4">
    <property type="interactions" value="745"/>
</dbReference>
<feature type="chain" id="PRO_5018739098" description="Peptidase C1A papain C-terminal domain-containing protein" evidence="6">
    <location>
        <begin position="26"/>
        <end position="364"/>
    </location>
</feature>
<evidence type="ECO:0000259" key="8">
    <source>
        <dbReference type="SMART" id="SM00848"/>
    </source>
</evidence>
<dbReference type="InterPro" id="IPR025660">
    <property type="entry name" value="Pept_his_AS"/>
</dbReference>
<organism evidence="10">
    <name type="scientific">Chlorella variabilis</name>
    <name type="common">Green alga</name>
    <dbReference type="NCBI Taxonomy" id="554065"/>
    <lineage>
        <taxon>Eukaryota</taxon>
        <taxon>Viridiplantae</taxon>
        <taxon>Chlorophyta</taxon>
        <taxon>core chlorophytes</taxon>
        <taxon>Trebouxiophyceae</taxon>
        <taxon>Chlorellales</taxon>
        <taxon>Chlorellaceae</taxon>
        <taxon>Chlorella clade</taxon>
        <taxon>Chlorella</taxon>
    </lineage>
</organism>
<sequence length="364" mass="40276">MWGCWSAMRLSVLLVACSCLAVAAGFRFENHRLFIQQAIESPREAFDFWVHTVKPPSNRAYASSAEVYERRFNIWLDNLRFAHEYNARHTSHWLSMGVYADLSQDEYRSKALGYNAHLHKKRPLRAAPFLYKGTVPPEEVDWVAGGAVTPVKDQLLCGSCWAFSTTGAVEGANAIATGKLVSLSEQMLVDCDREYDTGCRGGFMDSAFDFIVNNGGIDTEDDYPYRAEDGICQDNRTRRHVVTIDGYQDVPPNDENALMKAVAHQPVSVAIEADQLAFQLYGGGVFDAECGTALDHAVLVVGYGTASNGTHNLPYWLVKNSWGAEWGEKGYIRLLRNLGKDAPEGQCGLAMYASFPIKKGANPP</sequence>
<dbReference type="PROSITE" id="PS00640">
    <property type="entry name" value="THIOL_PROTEASE_ASN"/>
    <property type="match status" value="1"/>
</dbReference>
<protein>
    <recommendedName>
        <fullName evidence="11">Peptidase C1A papain C-terminal domain-containing protein</fullName>
    </recommendedName>
</protein>
<dbReference type="AlphaFoldDB" id="E1Z3J4"/>
<dbReference type="SUPFAM" id="SSF54001">
    <property type="entry name" value="Cysteine proteinases"/>
    <property type="match status" value="1"/>
</dbReference>
<keyword evidence="10" id="KW-1185">Reference proteome</keyword>
<evidence type="ECO:0000256" key="6">
    <source>
        <dbReference type="SAM" id="SignalP"/>
    </source>
</evidence>
<keyword evidence="5" id="KW-1015">Disulfide bond</keyword>
<dbReference type="PROSITE" id="PS00639">
    <property type="entry name" value="THIOL_PROTEASE_HIS"/>
    <property type="match status" value="1"/>
</dbReference>
<keyword evidence="3 6" id="KW-0732">Signal</keyword>
<evidence type="ECO:0000313" key="10">
    <source>
        <dbReference type="Proteomes" id="UP000008141"/>
    </source>
</evidence>
<evidence type="ECO:0000313" key="9">
    <source>
        <dbReference type="EMBL" id="EFN60170.1"/>
    </source>
</evidence>
<gene>
    <name evidence="9" type="ORF">CHLNCDRAFT_59551</name>
</gene>
<feature type="signal peptide" evidence="6">
    <location>
        <begin position="1"/>
        <end position="25"/>
    </location>
</feature>
<feature type="domain" description="Cathepsin propeptide inhibitor" evidence="8">
    <location>
        <begin position="46"/>
        <end position="107"/>
    </location>
</feature>
<dbReference type="Proteomes" id="UP000008141">
    <property type="component" value="Unassembled WGS sequence"/>
</dbReference>
<dbReference type="InterPro" id="IPR013128">
    <property type="entry name" value="Peptidase_C1A"/>
</dbReference>
<dbReference type="SMART" id="SM00645">
    <property type="entry name" value="Pept_C1"/>
    <property type="match status" value="1"/>
</dbReference>
<keyword evidence="2" id="KW-0645">Protease</keyword>
<dbReference type="eggNOG" id="KOG1543">
    <property type="taxonomic scope" value="Eukaryota"/>
</dbReference>
<dbReference type="STRING" id="554065.E1Z3J4"/>
<dbReference type="InterPro" id="IPR038765">
    <property type="entry name" value="Papain-like_cys_pep_sf"/>
</dbReference>
<dbReference type="InterPro" id="IPR025661">
    <property type="entry name" value="Pept_asp_AS"/>
</dbReference>
<dbReference type="InterPro" id="IPR000668">
    <property type="entry name" value="Peptidase_C1A_C"/>
</dbReference>
<dbReference type="InterPro" id="IPR000169">
    <property type="entry name" value="Pept_cys_AS"/>
</dbReference>
<dbReference type="EMBL" id="GL433835">
    <property type="protein sequence ID" value="EFN60170.1"/>
    <property type="molecule type" value="Genomic_DNA"/>
</dbReference>
<dbReference type="RefSeq" id="XP_005852272.1">
    <property type="nucleotide sequence ID" value="XM_005852210.1"/>
</dbReference>
<reference evidence="9 10" key="1">
    <citation type="journal article" date="2010" name="Plant Cell">
        <title>The Chlorella variabilis NC64A genome reveals adaptation to photosymbiosis, coevolution with viruses, and cryptic sex.</title>
        <authorList>
            <person name="Blanc G."/>
            <person name="Duncan G."/>
            <person name="Agarkova I."/>
            <person name="Borodovsky M."/>
            <person name="Gurnon J."/>
            <person name="Kuo A."/>
            <person name="Lindquist E."/>
            <person name="Lucas S."/>
            <person name="Pangilinan J."/>
            <person name="Polle J."/>
            <person name="Salamov A."/>
            <person name="Terry A."/>
            <person name="Yamada T."/>
            <person name="Dunigan D.D."/>
            <person name="Grigoriev I.V."/>
            <person name="Claverie J.M."/>
            <person name="Van Etten J.L."/>
        </authorList>
    </citation>
    <scope>NUCLEOTIDE SEQUENCE [LARGE SCALE GENOMIC DNA]</scope>
    <source>
        <strain evidence="9 10">NC64A</strain>
    </source>
</reference>
<keyword evidence="4" id="KW-0378">Hydrolase</keyword>
<dbReference type="OMA" id="YGDFCFG"/>
<dbReference type="PANTHER" id="PTHR12411">
    <property type="entry name" value="CYSTEINE PROTEASE FAMILY C1-RELATED"/>
    <property type="match status" value="1"/>
</dbReference>
<evidence type="ECO:0000259" key="7">
    <source>
        <dbReference type="SMART" id="SM00645"/>
    </source>
</evidence>
<dbReference type="PROSITE" id="PS00139">
    <property type="entry name" value="THIOL_PROTEASE_CYS"/>
    <property type="match status" value="1"/>
</dbReference>
<dbReference type="InterPro" id="IPR013201">
    <property type="entry name" value="Prot_inhib_I29"/>
</dbReference>
<dbReference type="Gene3D" id="3.90.70.10">
    <property type="entry name" value="Cysteine proteinases"/>
    <property type="match status" value="1"/>
</dbReference>
<evidence type="ECO:0000256" key="1">
    <source>
        <dbReference type="ARBA" id="ARBA00008455"/>
    </source>
</evidence>
<evidence type="ECO:0000256" key="2">
    <source>
        <dbReference type="ARBA" id="ARBA00022670"/>
    </source>
</evidence>
<dbReference type="CDD" id="cd02248">
    <property type="entry name" value="Peptidase_C1A"/>
    <property type="match status" value="1"/>
</dbReference>
<evidence type="ECO:0000256" key="3">
    <source>
        <dbReference type="ARBA" id="ARBA00022729"/>
    </source>
</evidence>
<proteinExistence type="inferred from homology"/>
<dbReference type="InParanoid" id="E1Z3J4"/>
<name>E1Z3J4_CHLVA</name>
<feature type="domain" description="Peptidase C1A papain C-terminal" evidence="7">
    <location>
        <begin position="136"/>
        <end position="357"/>
    </location>
</feature>
<evidence type="ECO:0000256" key="4">
    <source>
        <dbReference type="ARBA" id="ARBA00022801"/>
    </source>
</evidence>
<dbReference type="FunFam" id="3.90.70.10:FF:000067">
    <property type="entry name" value="Senescence-specific cysteine protease"/>
    <property type="match status" value="1"/>
</dbReference>
<dbReference type="KEGG" id="cvr:CHLNCDRAFT_59551"/>
<dbReference type="PRINTS" id="PR00705">
    <property type="entry name" value="PAPAIN"/>
</dbReference>
<dbReference type="OrthoDB" id="10253408at2759"/>
<dbReference type="SMART" id="SM00848">
    <property type="entry name" value="Inhibitor_I29"/>
    <property type="match status" value="1"/>
</dbReference>
<evidence type="ECO:0008006" key="11">
    <source>
        <dbReference type="Google" id="ProtNLM"/>
    </source>
</evidence>
<dbReference type="InterPro" id="IPR039417">
    <property type="entry name" value="Peptidase_C1A_papain-like"/>
</dbReference>
<accession>E1Z3J4</accession>
<dbReference type="Pfam" id="PF00112">
    <property type="entry name" value="Peptidase_C1"/>
    <property type="match status" value="1"/>
</dbReference>